<reference evidence="9" key="1">
    <citation type="submission" date="2016-11" db="UniProtKB">
        <authorList>
            <consortium name="WormBaseParasite"/>
        </authorList>
    </citation>
    <scope>IDENTIFICATION</scope>
</reference>
<dbReference type="Proteomes" id="UP000095284">
    <property type="component" value="Unplaced"/>
</dbReference>
<evidence type="ECO:0000256" key="1">
    <source>
        <dbReference type="ARBA" id="ARBA00004141"/>
    </source>
</evidence>
<keyword evidence="2 7" id="KW-0812">Transmembrane</keyword>
<dbReference type="GO" id="GO:0005886">
    <property type="term" value="C:plasma membrane"/>
    <property type="evidence" value="ECO:0007669"/>
    <property type="project" value="TreeGrafter"/>
</dbReference>
<evidence type="ECO:0000256" key="5">
    <source>
        <dbReference type="ARBA" id="ARBA00023136"/>
    </source>
</evidence>
<evidence type="ECO:0000256" key="6">
    <source>
        <dbReference type="SAM" id="MobiDB-lite"/>
    </source>
</evidence>
<evidence type="ECO:0000256" key="2">
    <source>
        <dbReference type="ARBA" id="ARBA00022692"/>
    </source>
</evidence>
<keyword evidence="4 7" id="KW-1133">Transmembrane helix</keyword>
<proteinExistence type="predicted"/>
<dbReference type="SUPFAM" id="SSF81340">
    <property type="entry name" value="Clc chloride channel"/>
    <property type="match status" value="1"/>
</dbReference>
<evidence type="ECO:0000313" key="8">
    <source>
        <dbReference type="Proteomes" id="UP000095284"/>
    </source>
</evidence>
<dbReference type="PRINTS" id="PR00762">
    <property type="entry name" value="CLCHANNEL"/>
</dbReference>
<dbReference type="eggNOG" id="KOG0476">
    <property type="taxonomic scope" value="Eukaryota"/>
</dbReference>
<feature type="transmembrane region" description="Helical" evidence="7">
    <location>
        <begin position="197"/>
        <end position="214"/>
    </location>
</feature>
<dbReference type="WBParaSite" id="BXY_1130100.1">
    <property type="protein sequence ID" value="BXY_1130100.1"/>
    <property type="gene ID" value="BXY_1130100"/>
</dbReference>
<evidence type="ECO:0000313" key="9">
    <source>
        <dbReference type="WBParaSite" id="BXY_1130100.1"/>
    </source>
</evidence>
<protein>
    <submittedName>
        <fullName evidence="9">Chloride channel protein</fullName>
    </submittedName>
</protein>
<feature type="transmembrane region" description="Helical" evidence="7">
    <location>
        <begin position="155"/>
        <end position="176"/>
    </location>
</feature>
<dbReference type="Gene3D" id="1.10.3080.10">
    <property type="entry name" value="Clc chloride channel"/>
    <property type="match status" value="1"/>
</dbReference>
<dbReference type="InterPro" id="IPR050970">
    <property type="entry name" value="Cl_channel_volt-gated"/>
</dbReference>
<organism evidence="8 9">
    <name type="scientific">Bursaphelenchus xylophilus</name>
    <name type="common">Pinewood nematode worm</name>
    <name type="synonym">Aphelenchoides xylophilus</name>
    <dbReference type="NCBI Taxonomy" id="6326"/>
    <lineage>
        <taxon>Eukaryota</taxon>
        <taxon>Metazoa</taxon>
        <taxon>Ecdysozoa</taxon>
        <taxon>Nematoda</taxon>
        <taxon>Chromadorea</taxon>
        <taxon>Rhabditida</taxon>
        <taxon>Tylenchina</taxon>
        <taxon>Tylenchomorpha</taxon>
        <taxon>Aphelenchoidea</taxon>
        <taxon>Aphelenchoididae</taxon>
        <taxon>Bursaphelenchus</taxon>
    </lineage>
</organism>
<evidence type="ECO:0000256" key="3">
    <source>
        <dbReference type="ARBA" id="ARBA00022737"/>
    </source>
</evidence>
<feature type="region of interest" description="Disordered" evidence="6">
    <location>
        <begin position="454"/>
        <end position="480"/>
    </location>
</feature>
<dbReference type="GO" id="GO:0005247">
    <property type="term" value="F:voltage-gated chloride channel activity"/>
    <property type="evidence" value="ECO:0007669"/>
    <property type="project" value="TreeGrafter"/>
</dbReference>
<dbReference type="AlphaFoldDB" id="A0A1I7SE43"/>
<keyword evidence="5 7" id="KW-0472">Membrane</keyword>
<evidence type="ECO:0000256" key="7">
    <source>
        <dbReference type="SAM" id="Phobius"/>
    </source>
</evidence>
<evidence type="ECO:0000256" key="4">
    <source>
        <dbReference type="ARBA" id="ARBA00022989"/>
    </source>
</evidence>
<dbReference type="PANTHER" id="PTHR45720:SF13">
    <property type="entry name" value="CHLORIDE CHANNEL PROTEIN"/>
    <property type="match status" value="1"/>
</dbReference>
<name>A0A1I7SE43_BURXY</name>
<comment type="subcellular location">
    <subcellularLocation>
        <location evidence="1">Membrane</location>
        <topology evidence="1">Multi-pass membrane protein</topology>
    </subcellularLocation>
</comment>
<dbReference type="Pfam" id="PF00654">
    <property type="entry name" value="Voltage_CLC"/>
    <property type="match status" value="1"/>
</dbReference>
<dbReference type="InterPro" id="IPR001807">
    <property type="entry name" value="ClC"/>
</dbReference>
<sequence>MKTILRGVILKDYLTFRTLLSKFIGLTFSLGSGVPIGKVGPFVHLASIAANLLSNLAASFDGAYGNECRKSEMLAAACAVGVACCFSAPVGGVLFSIEVTTMYFSVRNYWRGFFAAACGATVFRLLRVVLLHSEATLVAFYQTDFPKDAFEYEELPFFALIGVICGFVAATYIIFYRSLVLFLRQNDYAKKFFQKNWIVYPIVVSFFVASITYPRGYGRFLTGRYKFTQTIVDLFSNCTFTKPMKSAESPHGCTLEQLSTWTNHEGYGPYNFFVVVTLFAFTFNESSEVKVQHKINVHSQQDTSHTGIATKKLVFNEKDKTLVNKSAVLTEQEKVIDSRDELELIRQRLRQGKERKEQIFVEKSEQTTAKLEIHSENGDLKSAKGFGEKKKVLKAKVKEDNHVEEVKVSGGEKLYALLGQKSAQNIPQPSVKPEVNGVKPSFSEQLAATLEAKKRQKEQQAASQSKRGSRSTFEFDENDDSLLRQQQDAFDFSLLKAKLEQRLAGNASDSMDEQAYLDNMQQKQEAIKSLRSRLTDTGNVQRAKKKWLSMEKSLYDEPI</sequence>
<dbReference type="PANTHER" id="PTHR45720">
    <property type="entry name" value="CHLORIDE CHANNEL PROTEIN 2"/>
    <property type="match status" value="1"/>
</dbReference>
<feature type="compositionally biased region" description="Polar residues" evidence="6">
    <location>
        <begin position="459"/>
        <end position="472"/>
    </location>
</feature>
<feature type="transmembrane region" description="Helical" evidence="7">
    <location>
        <begin position="74"/>
        <end position="97"/>
    </location>
</feature>
<feature type="transmembrane region" description="Helical" evidence="7">
    <location>
        <begin position="109"/>
        <end position="130"/>
    </location>
</feature>
<keyword evidence="3" id="KW-0677">Repeat</keyword>
<dbReference type="InterPro" id="IPR014743">
    <property type="entry name" value="Cl-channel_core"/>
</dbReference>
<accession>A0A1I7SE43</accession>